<dbReference type="Proteomes" id="UP000887159">
    <property type="component" value="Unassembled WGS sequence"/>
</dbReference>
<evidence type="ECO:0000313" key="2">
    <source>
        <dbReference type="Proteomes" id="UP000887159"/>
    </source>
</evidence>
<keyword evidence="2" id="KW-1185">Reference proteome</keyword>
<comment type="caution">
    <text evidence="1">The sequence shown here is derived from an EMBL/GenBank/DDBJ whole genome shotgun (WGS) entry which is preliminary data.</text>
</comment>
<dbReference type="EMBL" id="BMAU01021224">
    <property type="protein sequence ID" value="GFY00954.1"/>
    <property type="molecule type" value="Genomic_DNA"/>
</dbReference>
<reference evidence="1" key="1">
    <citation type="submission" date="2020-08" db="EMBL/GenBank/DDBJ databases">
        <title>Multicomponent nature underlies the extraordinary mechanical properties of spider dragline silk.</title>
        <authorList>
            <person name="Kono N."/>
            <person name="Nakamura H."/>
            <person name="Mori M."/>
            <person name="Yoshida Y."/>
            <person name="Ohtoshi R."/>
            <person name="Malay A.D."/>
            <person name="Moran D.A.P."/>
            <person name="Tomita M."/>
            <person name="Numata K."/>
            <person name="Arakawa K."/>
        </authorList>
    </citation>
    <scope>NUCLEOTIDE SEQUENCE</scope>
</reference>
<proteinExistence type="predicted"/>
<sequence length="113" mass="12371">MSNCCSVSHYNRSESLFPISATDQSSISNDADIGTPINGDAIVDHHYPTTTYDTSLSGHRIFSTATFPADEYMPIIRMNSKTGHFIEKNITPFTSPVHIHYSPLFAGATVPCC</sequence>
<evidence type="ECO:0000313" key="1">
    <source>
        <dbReference type="EMBL" id="GFY00954.1"/>
    </source>
</evidence>
<gene>
    <name evidence="1" type="ORF">TNCV_1363601</name>
</gene>
<dbReference type="AlphaFoldDB" id="A0A8X6VB14"/>
<organism evidence="1 2">
    <name type="scientific">Trichonephila clavipes</name>
    <name type="common">Golden silk orbweaver</name>
    <name type="synonym">Nephila clavipes</name>
    <dbReference type="NCBI Taxonomy" id="2585209"/>
    <lineage>
        <taxon>Eukaryota</taxon>
        <taxon>Metazoa</taxon>
        <taxon>Ecdysozoa</taxon>
        <taxon>Arthropoda</taxon>
        <taxon>Chelicerata</taxon>
        <taxon>Arachnida</taxon>
        <taxon>Araneae</taxon>
        <taxon>Araneomorphae</taxon>
        <taxon>Entelegynae</taxon>
        <taxon>Araneoidea</taxon>
        <taxon>Nephilidae</taxon>
        <taxon>Trichonephila</taxon>
    </lineage>
</organism>
<name>A0A8X6VB14_TRICX</name>
<accession>A0A8X6VB14</accession>
<protein>
    <submittedName>
        <fullName evidence="1">Uncharacterized protein</fullName>
    </submittedName>
</protein>